<gene>
    <name evidence="2" type="ORF">V1633_19240</name>
</gene>
<dbReference type="InterPro" id="IPR017850">
    <property type="entry name" value="Alkaline_phosphatase_core_sf"/>
</dbReference>
<evidence type="ECO:0000313" key="2">
    <source>
        <dbReference type="EMBL" id="MEE6260624.1"/>
    </source>
</evidence>
<protein>
    <submittedName>
        <fullName evidence="2">Alkaline phosphatase family protein</fullName>
    </submittedName>
</protein>
<dbReference type="EMBL" id="JAZGQK010000016">
    <property type="protein sequence ID" value="MEE6260624.1"/>
    <property type="molecule type" value="Genomic_DNA"/>
</dbReference>
<evidence type="ECO:0000256" key="1">
    <source>
        <dbReference type="SAM" id="MobiDB-lite"/>
    </source>
</evidence>
<comment type="caution">
    <text evidence="2">The sequence shown here is derived from an EMBL/GenBank/DDBJ whole genome shotgun (WGS) entry which is preliminary data.</text>
</comment>
<dbReference type="SUPFAM" id="SSF53649">
    <property type="entry name" value="Alkaline phosphatase-like"/>
    <property type="match status" value="1"/>
</dbReference>
<feature type="compositionally biased region" description="Gly residues" evidence="1">
    <location>
        <begin position="227"/>
        <end position="245"/>
    </location>
</feature>
<dbReference type="RefSeq" id="WP_331215734.1">
    <property type="nucleotide sequence ID" value="NZ_JAZGQK010000016.1"/>
</dbReference>
<keyword evidence="3" id="KW-1185">Reference proteome</keyword>
<evidence type="ECO:0000313" key="3">
    <source>
        <dbReference type="Proteomes" id="UP001332243"/>
    </source>
</evidence>
<feature type="region of interest" description="Disordered" evidence="1">
    <location>
        <begin position="150"/>
        <end position="256"/>
    </location>
</feature>
<reference evidence="2 3" key="1">
    <citation type="submission" date="2024-01" db="EMBL/GenBank/DDBJ databases">
        <title>Genome insights into Plantactinospora sonchi sp. nov.</title>
        <authorList>
            <person name="Wang L."/>
        </authorList>
    </citation>
    <scope>NUCLEOTIDE SEQUENCE [LARGE SCALE GENOMIC DNA]</scope>
    <source>
        <strain evidence="2 3">NEAU-QY2</strain>
    </source>
</reference>
<dbReference type="InterPro" id="IPR002591">
    <property type="entry name" value="Phosphodiest/P_Trfase"/>
</dbReference>
<organism evidence="2 3">
    <name type="scientific">Plantactinospora sonchi</name>
    <dbReference type="NCBI Taxonomy" id="1544735"/>
    <lineage>
        <taxon>Bacteria</taxon>
        <taxon>Bacillati</taxon>
        <taxon>Actinomycetota</taxon>
        <taxon>Actinomycetes</taxon>
        <taxon>Micromonosporales</taxon>
        <taxon>Micromonosporaceae</taxon>
        <taxon>Plantactinospora</taxon>
    </lineage>
</organism>
<sequence>MTEPLGGADPSAVIHPHYHGGSLADVLPSGLAVLGVPSAARPGRGGPVGPVDPLGLTGPLAGVRRIAVLLLDGLGWYQLPVAAPYAPTLADLAYRFGRPLTSGFPSTTPTSLVTLGTGAAPGAHGVLGFRVNVPGTDRVLTHIDWPRSPVASPGFPGGGPASPVGGHRPGGSWPPTGTEEQPRSTAGERPGAPAGTPSAVRSSPEAGSGTPSNGDRPDGVGDSAGADDGGVVGAGAGAGAGGGSTGDDEPDPRRWQPLPTQFERAEAAGVAVTVVSRPELARTGLSLSAYRAGAHRGAADVDTLATEMLAALTAGSGPTLVYGYHPDVDRYGHRDGIGSPEWRNAVALVDRLLDRLVDGLPSDAALLVTADHGQLNVPAEGRLDLDTDPRLRAGVRVLAGEARVRYLHTEPGARDDVRATWSELLGPDAWVVTRDEAVEAGWFGPVPETHLPRIGDLVAACLGTNVVVASTENPIEAGLVAYHGSCTATEMTIPLLTVRSPHHG</sequence>
<name>A0ABU7RVT7_9ACTN</name>
<dbReference type="Gene3D" id="3.40.720.10">
    <property type="entry name" value="Alkaline Phosphatase, subunit A"/>
    <property type="match status" value="2"/>
</dbReference>
<dbReference type="PANTHER" id="PTHR10151">
    <property type="entry name" value="ECTONUCLEOTIDE PYROPHOSPHATASE/PHOSPHODIESTERASE"/>
    <property type="match status" value="1"/>
</dbReference>
<dbReference type="Pfam" id="PF01663">
    <property type="entry name" value="Phosphodiest"/>
    <property type="match status" value="2"/>
</dbReference>
<dbReference type="Proteomes" id="UP001332243">
    <property type="component" value="Unassembled WGS sequence"/>
</dbReference>
<dbReference type="PANTHER" id="PTHR10151:SF120">
    <property type="entry name" value="BIS(5'-ADENOSYL)-TRIPHOSPHATASE"/>
    <property type="match status" value="1"/>
</dbReference>
<proteinExistence type="predicted"/>
<accession>A0ABU7RVT7</accession>